<evidence type="ECO:0000313" key="20">
    <source>
        <dbReference type="Proteomes" id="UP000488956"/>
    </source>
</evidence>
<evidence type="ECO:0000313" key="6">
    <source>
        <dbReference type="EMBL" id="KAE9195815.1"/>
    </source>
</evidence>
<evidence type="ECO:0000313" key="14">
    <source>
        <dbReference type="Proteomes" id="UP000440367"/>
    </source>
</evidence>
<evidence type="ECO:0000313" key="13">
    <source>
        <dbReference type="Proteomes" id="UP000437068"/>
    </source>
</evidence>
<dbReference type="EMBL" id="QXGF01001124">
    <property type="protein sequence ID" value="KAE8932385.1"/>
    <property type="molecule type" value="Genomic_DNA"/>
</dbReference>
<evidence type="ECO:0000313" key="9">
    <source>
        <dbReference type="EMBL" id="KAE9299058.1"/>
    </source>
</evidence>
<evidence type="ECO:0000313" key="3">
    <source>
        <dbReference type="EMBL" id="KAE9096763.1"/>
    </source>
</evidence>
<name>A0A6A3EFI4_9STRA</name>
<evidence type="ECO:0000313" key="15">
    <source>
        <dbReference type="Proteomes" id="UP000440732"/>
    </source>
</evidence>
<keyword evidence="12" id="KW-1185">Reference proteome</keyword>
<dbReference type="EMBL" id="QXFW01001011">
    <property type="protein sequence ID" value="KAE8998242.1"/>
    <property type="molecule type" value="Genomic_DNA"/>
</dbReference>
<dbReference type="Proteomes" id="UP000440367">
    <property type="component" value="Unassembled WGS sequence"/>
</dbReference>
<evidence type="ECO:0000313" key="2">
    <source>
        <dbReference type="EMBL" id="KAE8998242.1"/>
    </source>
</evidence>
<comment type="caution">
    <text evidence="1">The sequence shown here is derived from an EMBL/GenBank/DDBJ whole genome shotgun (WGS) entry which is preliminary data.</text>
</comment>
<dbReference type="Proteomes" id="UP000441208">
    <property type="component" value="Unassembled WGS sequence"/>
</dbReference>
<evidence type="ECO:0000313" key="11">
    <source>
        <dbReference type="Proteomes" id="UP000429523"/>
    </source>
</evidence>
<evidence type="ECO:0000313" key="18">
    <source>
        <dbReference type="Proteomes" id="UP000476176"/>
    </source>
</evidence>
<dbReference type="Proteomes" id="UP000437068">
    <property type="component" value="Unassembled WGS sequence"/>
</dbReference>
<dbReference type="Proteomes" id="UP000460718">
    <property type="component" value="Unassembled WGS sequence"/>
</dbReference>
<sequence length="56" mass="6002">MKVCRSVAPSSLLWVPPILSSPFLVTQLKSPPQITSISSGKSMSIIFLKNCTLTAP</sequence>
<dbReference type="EMBL" id="QXGD01001089">
    <property type="protein sequence ID" value="KAE9215096.1"/>
    <property type="molecule type" value="Genomic_DNA"/>
</dbReference>
<proteinExistence type="predicted"/>
<dbReference type="Proteomes" id="UP000433483">
    <property type="component" value="Unassembled WGS sequence"/>
</dbReference>
<dbReference type="Proteomes" id="UP000440732">
    <property type="component" value="Unassembled WGS sequence"/>
</dbReference>
<protein>
    <submittedName>
        <fullName evidence="1">Uncharacterized protein</fullName>
    </submittedName>
</protein>
<dbReference type="EMBL" id="QXGC01001018">
    <property type="protein sequence ID" value="KAE9213587.1"/>
    <property type="molecule type" value="Genomic_DNA"/>
</dbReference>
<organism evidence="1 11">
    <name type="scientific">Phytophthora fragariae</name>
    <dbReference type="NCBI Taxonomy" id="53985"/>
    <lineage>
        <taxon>Eukaryota</taxon>
        <taxon>Sar</taxon>
        <taxon>Stramenopiles</taxon>
        <taxon>Oomycota</taxon>
        <taxon>Peronosporomycetes</taxon>
        <taxon>Peronosporales</taxon>
        <taxon>Peronosporaceae</taxon>
        <taxon>Phytophthora</taxon>
    </lineage>
</organism>
<gene>
    <name evidence="9" type="ORF">PF001_g15623</name>
    <name evidence="8" type="ORF">PF002_g17471</name>
    <name evidence="7" type="ORF">PF004_g15296</name>
    <name evidence="6" type="ORF">PF005_g17126</name>
    <name evidence="5" type="ORF">PF006_g15385</name>
    <name evidence="4" type="ORF">PF007_g15524</name>
    <name evidence="10" type="ORF">PF008_g15876</name>
    <name evidence="1" type="ORF">PF009_g17582</name>
    <name evidence="3" type="ORF">PF010_g16219</name>
    <name evidence="2" type="ORF">PF011_g15135</name>
</gene>
<dbReference type="AlphaFoldDB" id="A0A6A3EFI4"/>
<evidence type="ECO:0000313" key="5">
    <source>
        <dbReference type="EMBL" id="KAE9131950.1"/>
    </source>
</evidence>
<evidence type="ECO:0000313" key="19">
    <source>
        <dbReference type="Proteomes" id="UP000486351"/>
    </source>
</evidence>
<dbReference type="EMBL" id="QXGB01001163">
    <property type="protein sequence ID" value="KAE9195815.1"/>
    <property type="molecule type" value="Genomic_DNA"/>
</dbReference>
<evidence type="ECO:0000313" key="8">
    <source>
        <dbReference type="EMBL" id="KAE9215096.1"/>
    </source>
</evidence>
<dbReference type="Proteomes" id="UP000476176">
    <property type="component" value="Unassembled WGS sequence"/>
</dbReference>
<evidence type="ECO:0000313" key="12">
    <source>
        <dbReference type="Proteomes" id="UP000433483"/>
    </source>
</evidence>
<dbReference type="EMBL" id="QXGE01001026">
    <property type="protein sequence ID" value="KAE9299058.1"/>
    <property type="molecule type" value="Genomic_DNA"/>
</dbReference>
<evidence type="ECO:0000313" key="7">
    <source>
        <dbReference type="EMBL" id="KAE9213587.1"/>
    </source>
</evidence>
<evidence type="ECO:0000313" key="10">
    <source>
        <dbReference type="EMBL" id="KAE9329744.1"/>
    </source>
</evidence>
<dbReference type="EMBL" id="QXGA01001014">
    <property type="protein sequence ID" value="KAE9131950.1"/>
    <property type="molecule type" value="Genomic_DNA"/>
</dbReference>
<dbReference type="EMBL" id="QXFY01001057">
    <property type="protein sequence ID" value="KAE9329744.1"/>
    <property type="molecule type" value="Genomic_DNA"/>
</dbReference>
<evidence type="ECO:0000313" key="1">
    <source>
        <dbReference type="EMBL" id="KAE8932385.1"/>
    </source>
</evidence>
<dbReference type="Proteomes" id="UP000486351">
    <property type="component" value="Unassembled WGS sequence"/>
</dbReference>
<dbReference type="Proteomes" id="UP000488956">
    <property type="component" value="Unassembled WGS sequence"/>
</dbReference>
<evidence type="ECO:0000313" key="4">
    <source>
        <dbReference type="EMBL" id="KAE9100405.1"/>
    </source>
</evidence>
<evidence type="ECO:0000313" key="17">
    <source>
        <dbReference type="Proteomes" id="UP000460718"/>
    </source>
</evidence>
<dbReference type="EMBL" id="QXFZ01000953">
    <property type="protein sequence ID" value="KAE9100405.1"/>
    <property type="molecule type" value="Genomic_DNA"/>
</dbReference>
<dbReference type="OrthoDB" id="10273306at2759"/>
<dbReference type="EMBL" id="QXFX01001098">
    <property type="protein sequence ID" value="KAE9096763.1"/>
    <property type="molecule type" value="Genomic_DNA"/>
</dbReference>
<accession>A0A6A3EFI4</accession>
<dbReference type="Proteomes" id="UP000429523">
    <property type="component" value="Unassembled WGS sequence"/>
</dbReference>
<evidence type="ECO:0000313" key="16">
    <source>
        <dbReference type="Proteomes" id="UP000441208"/>
    </source>
</evidence>
<reference evidence="11 12" key="1">
    <citation type="submission" date="2018-08" db="EMBL/GenBank/DDBJ databases">
        <title>Genomic investigation of the strawberry pathogen Phytophthora fragariae indicates pathogenicity is determined by transcriptional variation in three key races.</title>
        <authorList>
            <person name="Adams T.M."/>
            <person name="Armitage A.D."/>
            <person name="Sobczyk M.K."/>
            <person name="Bates H.J."/>
            <person name="Dunwell J.M."/>
            <person name="Nellist C.F."/>
            <person name="Harrison R.J."/>
        </authorList>
    </citation>
    <scope>NUCLEOTIDE SEQUENCE [LARGE SCALE GENOMIC DNA]</scope>
    <source>
        <strain evidence="9 13">A4</strain>
        <strain evidence="8 14">BC-1</strain>
        <strain evidence="7 18">BC-23</strain>
        <strain evidence="6 12">NOV-27</strain>
        <strain evidence="5 15">NOV-5</strain>
        <strain evidence="4 16">NOV-71</strain>
        <strain evidence="10 19">NOV-77</strain>
        <strain evidence="1 11">NOV-9</strain>
        <strain evidence="3 20">ONT-3</strain>
        <strain evidence="2 17">SCRP245</strain>
    </source>
</reference>